<evidence type="ECO:0000313" key="3">
    <source>
        <dbReference type="Proteomes" id="UP001497516"/>
    </source>
</evidence>
<evidence type="ECO:0000256" key="1">
    <source>
        <dbReference type="SAM" id="MobiDB-lite"/>
    </source>
</evidence>
<proteinExistence type="predicted"/>
<gene>
    <name evidence="2" type="ORF">LTRI10_LOCUS497</name>
</gene>
<dbReference type="EMBL" id="OZ034813">
    <property type="protein sequence ID" value="CAL1352533.1"/>
    <property type="molecule type" value="Genomic_DNA"/>
</dbReference>
<dbReference type="AlphaFoldDB" id="A0AAV2C7Q1"/>
<feature type="compositionally biased region" description="Gly residues" evidence="1">
    <location>
        <begin position="59"/>
        <end position="73"/>
    </location>
</feature>
<accession>A0AAV2C7Q1</accession>
<sequence>MATESDPSTEETGAGTSDGGGDDASKKRKREEDVGAGGERGNSSATESDLSKEETGAGTSDGGGGGGGGGGPFPTGSKLVWKLVVIRVQEARIPCPKRIT</sequence>
<reference evidence="2 3" key="1">
    <citation type="submission" date="2024-04" db="EMBL/GenBank/DDBJ databases">
        <authorList>
            <person name="Fracassetti M."/>
        </authorList>
    </citation>
    <scope>NUCLEOTIDE SEQUENCE [LARGE SCALE GENOMIC DNA]</scope>
</reference>
<protein>
    <submittedName>
        <fullName evidence="2">Uncharacterized protein</fullName>
    </submittedName>
</protein>
<name>A0AAV2C7Q1_9ROSI</name>
<feature type="region of interest" description="Disordered" evidence="1">
    <location>
        <begin position="1"/>
        <end position="77"/>
    </location>
</feature>
<dbReference type="Proteomes" id="UP001497516">
    <property type="component" value="Chromosome 1"/>
</dbReference>
<keyword evidence="3" id="KW-1185">Reference proteome</keyword>
<evidence type="ECO:0000313" key="2">
    <source>
        <dbReference type="EMBL" id="CAL1352533.1"/>
    </source>
</evidence>
<organism evidence="2 3">
    <name type="scientific">Linum trigynum</name>
    <dbReference type="NCBI Taxonomy" id="586398"/>
    <lineage>
        <taxon>Eukaryota</taxon>
        <taxon>Viridiplantae</taxon>
        <taxon>Streptophyta</taxon>
        <taxon>Embryophyta</taxon>
        <taxon>Tracheophyta</taxon>
        <taxon>Spermatophyta</taxon>
        <taxon>Magnoliopsida</taxon>
        <taxon>eudicotyledons</taxon>
        <taxon>Gunneridae</taxon>
        <taxon>Pentapetalae</taxon>
        <taxon>rosids</taxon>
        <taxon>fabids</taxon>
        <taxon>Malpighiales</taxon>
        <taxon>Linaceae</taxon>
        <taxon>Linum</taxon>
    </lineage>
</organism>